<sequence>MSDIDKKYKPRNIINAPNIKSSIVSRSQQRGDNENIQRWLSNHFYRWVIGDFTHVYPVRSVSDYAVYFGDHMEIPAWLTPKLGGDERFYYLNPQHPQLLAAERDILEFLSRQEGTRLGSKLQRINFFTVLEMREAEHLKMQRLRDRGWYPSNSDVLKPVMAVNNGVLVELDAAHPDLRSEMAYESWHMQHCVGQFDNQGALTGGYGDYYARQIEQGKMRLFSLRDNNHIPHVTISLVVNNGVLSIEHIKGKQNRHPIKKYAPDVLALLRHLQPCPERHADCEGMGIVYEETPEFAGWKFITDIHDFNFLLNVLHDNFHLMEHFPTPPVALQWLLLHSAPDALRYLQVIDPNVATAAEMLFPQHEWHPTLAGKNTSTKPFEIESLTLQTTRYLPDDAESLSCSG</sequence>
<proteinExistence type="predicted"/>
<dbReference type="OrthoDB" id="8768594at2"/>
<dbReference type="EMBL" id="CP046115">
    <property type="protein sequence ID" value="QGN38837.1"/>
    <property type="molecule type" value="Genomic_DNA"/>
</dbReference>
<organism evidence="1 2">
    <name type="scientific">Klebsiella oxytoca</name>
    <dbReference type="NCBI Taxonomy" id="571"/>
    <lineage>
        <taxon>Bacteria</taxon>
        <taxon>Pseudomonadati</taxon>
        <taxon>Pseudomonadota</taxon>
        <taxon>Gammaproteobacteria</taxon>
        <taxon>Enterobacterales</taxon>
        <taxon>Enterobacteriaceae</taxon>
        <taxon>Klebsiella/Raoultella group</taxon>
        <taxon>Klebsiella</taxon>
    </lineage>
</organism>
<evidence type="ECO:0000313" key="2">
    <source>
        <dbReference type="Proteomes" id="UP000427108"/>
    </source>
</evidence>
<name>A0A6B8MZ01_KLEOX</name>
<dbReference type="RefSeq" id="WP_154681207.1">
    <property type="nucleotide sequence ID" value="NZ_CP046115.1"/>
</dbReference>
<dbReference type="AlphaFoldDB" id="A0A6B8MZ01"/>
<gene>
    <name evidence="1" type="ORF">GJ746_16725</name>
</gene>
<protein>
    <submittedName>
        <fullName evidence="1">Cytoplasmic protein</fullName>
    </submittedName>
</protein>
<evidence type="ECO:0000313" key="1">
    <source>
        <dbReference type="EMBL" id="QGN38837.1"/>
    </source>
</evidence>
<reference evidence="1 2" key="1">
    <citation type="submission" date="2019-11" db="EMBL/GenBank/DDBJ databases">
        <title>Isolation and Application of One Kind of P-Hydroxybenzoic Acid Degrading Bacterium in Mitigating Cropping Obstacle of Cucumber.</title>
        <authorList>
            <person name="Wu F."/>
            <person name="An Y."/>
        </authorList>
    </citation>
    <scope>NUCLEOTIDE SEQUENCE [LARGE SCALE GENOMIC DNA]</scope>
    <source>
        <strain evidence="1 2">P620</strain>
    </source>
</reference>
<accession>A0A6B8MZ01</accession>
<dbReference type="Proteomes" id="UP000427108">
    <property type="component" value="Chromosome"/>
</dbReference>